<evidence type="ECO:0000256" key="4">
    <source>
        <dbReference type="ARBA" id="ARBA00022737"/>
    </source>
</evidence>
<feature type="transmembrane region" description="Helical" evidence="7">
    <location>
        <begin position="566"/>
        <end position="586"/>
    </location>
</feature>
<feature type="transmembrane region" description="Helical" evidence="7">
    <location>
        <begin position="470"/>
        <end position="498"/>
    </location>
</feature>
<dbReference type="InterPro" id="IPR006037">
    <property type="entry name" value="RCK_C"/>
</dbReference>
<accession>A0ABS6N559</accession>
<feature type="transmembrane region" description="Helical" evidence="7">
    <location>
        <begin position="56"/>
        <end position="75"/>
    </location>
</feature>
<name>A0ABS6N559_9RHOB</name>
<evidence type="ECO:0000256" key="2">
    <source>
        <dbReference type="ARBA" id="ARBA00022448"/>
    </source>
</evidence>
<dbReference type="PANTHER" id="PTHR43652">
    <property type="entry name" value="BASIC AMINO ACID ANTIPORTER YFCC-RELATED"/>
    <property type="match status" value="1"/>
</dbReference>
<organism evidence="9 10">
    <name type="scientific">Thalassococcus arenae</name>
    <dbReference type="NCBI Taxonomy" id="2851652"/>
    <lineage>
        <taxon>Bacteria</taxon>
        <taxon>Pseudomonadati</taxon>
        <taxon>Pseudomonadota</taxon>
        <taxon>Alphaproteobacteria</taxon>
        <taxon>Rhodobacterales</taxon>
        <taxon>Roseobacteraceae</taxon>
        <taxon>Thalassococcus</taxon>
    </lineage>
</organism>
<evidence type="ECO:0000256" key="3">
    <source>
        <dbReference type="ARBA" id="ARBA00022692"/>
    </source>
</evidence>
<dbReference type="Proteomes" id="UP001166293">
    <property type="component" value="Unassembled WGS sequence"/>
</dbReference>
<evidence type="ECO:0000313" key="9">
    <source>
        <dbReference type="EMBL" id="MBV2359135.1"/>
    </source>
</evidence>
<keyword evidence="3 7" id="KW-0812">Transmembrane</keyword>
<feature type="domain" description="RCK C-terminal" evidence="8">
    <location>
        <begin position="207"/>
        <end position="289"/>
    </location>
</feature>
<protein>
    <recommendedName>
        <fullName evidence="8">RCK C-terminal domain-containing protein</fullName>
    </recommendedName>
</protein>
<dbReference type="PROSITE" id="PS51202">
    <property type="entry name" value="RCK_C"/>
    <property type="match status" value="2"/>
</dbReference>
<feature type="transmembrane region" description="Helical" evidence="7">
    <location>
        <begin position="420"/>
        <end position="437"/>
    </location>
</feature>
<dbReference type="Pfam" id="PF03600">
    <property type="entry name" value="CitMHS"/>
    <property type="match status" value="1"/>
</dbReference>
<dbReference type="EMBL" id="JAHRWL010000001">
    <property type="protein sequence ID" value="MBV2359135.1"/>
    <property type="molecule type" value="Genomic_DNA"/>
</dbReference>
<evidence type="ECO:0000313" key="10">
    <source>
        <dbReference type="Proteomes" id="UP001166293"/>
    </source>
</evidence>
<comment type="subcellular location">
    <subcellularLocation>
        <location evidence="1">Membrane</location>
        <topology evidence="1">Multi-pass membrane protein</topology>
    </subcellularLocation>
</comment>
<feature type="transmembrane region" description="Helical" evidence="7">
    <location>
        <begin position="135"/>
        <end position="153"/>
    </location>
</feature>
<comment type="caution">
    <text evidence="9">The sequence shown here is derived from an EMBL/GenBank/DDBJ whole genome shotgun (WGS) entry which is preliminary data.</text>
</comment>
<dbReference type="RefSeq" id="WP_217776968.1">
    <property type="nucleotide sequence ID" value="NZ_JAHRWL010000001.1"/>
</dbReference>
<dbReference type="InterPro" id="IPR051679">
    <property type="entry name" value="DASS-Related_Transporters"/>
</dbReference>
<dbReference type="PANTHER" id="PTHR43652:SF2">
    <property type="entry name" value="BASIC AMINO ACID ANTIPORTER YFCC-RELATED"/>
    <property type="match status" value="1"/>
</dbReference>
<evidence type="ECO:0000256" key="1">
    <source>
        <dbReference type="ARBA" id="ARBA00004141"/>
    </source>
</evidence>
<evidence type="ECO:0000259" key="8">
    <source>
        <dbReference type="PROSITE" id="PS51202"/>
    </source>
</evidence>
<proteinExistence type="predicted"/>
<feature type="transmembrane region" description="Helical" evidence="7">
    <location>
        <begin position="173"/>
        <end position="195"/>
    </location>
</feature>
<keyword evidence="10" id="KW-1185">Reference proteome</keyword>
<feature type="transmembrane region" description="Helical" evidence="7">
    <location>
        <begin position="30"/>
        <end position="49"/>
    </location>
</feature>
<evidence type="ECO:0000256" key="6">
    <source>
        <dbReference type="ARBA" id="ARBA00023136"/>
    </source>
</evidence>
<keyword evidence="6 7" id="KW-0472">Membrane</keyword>
<dbReference type="InterPro" id="IPR004680">
    <property type="entry name" value="Cit_transptr-like_dom"/>
</dbReference>
<evidence type="ECO:0000256" key="5">
    <source>
        <dbReference type="ARBA" id="ARBA00022989"/>
    </source>
</evidence>
<keyword evidence="5 7" id="KW-1133">Transmembrane helix</keyword>
<reference evidence="9" key="1">
    <citation type="submission" date="2021-06" db="EMBL/GenBank/DDBJ databases">
        <title>Thalassococcus sp. CAU 1522 isolated from sea sand, Republic of Korea.</title>
        <authorList>
            <person name="Kim W."/>
        </authorList>
    </citation>
    <scope>NUCLEOTIDE SEQUENCE</scope>
    <source>
        <strain evidence="9">CAU 1522</strain>
    </source>
</reference>
<keyword evidence="2" id="KW-0813">Transport</keyword>
<feature type="transmembrane region" description="Helical" evidence="7">
    <location>
        <begin position="95"/>
        <end position="123"/>
    </location>
</feature>
<keyword evidence="4" id="KW-0677">Repeat</keyword>
<feature type="transmembrane region" description="Helical" evidence="7">
    <location>
        <begin position="530"/>
        <end position="554"/>
    </location>
</feature>
<gene>
    <name evidence="9" type="ORF">KUH32_05050</name>
</gene>
<feature type="domain" description="RCK C-terminal" evidence="8">
    <location>
        <begin position="296"/>
        <end position="381"/>
    </location>
</feature>
<feature type="transmembrane region" description="Helical" evidence="7">
    <location>
        <begin position="505"/>
        <end position="524"/>
    </location>
</feature>
<dbReference type="Pfam" id="PF02080">
    <property type="entry name" value="TrkA_C"/>
    <property type="match status" value="1"/>
</dbReference>
<feature type="transmembrane region" description="Helical" evidence="7">
    <location>
        <begin position="444"/>
        <end position="464"/>
    </location>
</feature>
<evidence type="ECO:0000256" key="7">
    <source>
        <dbReference type="SAM" id="Phobius"/>
    </source>
</evidence>
<sequence length="588" mass="60772">MTLEIAIVLGVLLCAVILIASEVLSIDLVAVLMIVVMVAAGILSPEQAFSGFASDVVVALAAIFVIAGTIARAGLTESIAVAMLAGSRGSERAGLGLVMAVSVGLSTVFSNTSTASVLTPVVLSYARRAGLGAGRLLMPMAFASMMGGTMTLIGTSTNLSASGMVTALGMAPFAFFEFTAIGAILAVAGLLFMIGPGRLLVPDRRPPDLVADYGVTDYLTEIEIAPGSSVAGLDVAGLELERAAIEPLAILRQGTRLSANPLRIVLPGDRMIVTGGLDALLRLRQDKRFALVPEGETAADTARSDLVGLAEAVVLPQSLLVGRRLGGTAFFRRRRLKVLGLHRAGSPFATRLDNMTLRVGDVLLLQGATDDLESLKGNPDLRGLAEVDPLPPSKPAGLAALGLLTAAVGCAVAGLVPLPIGLLGVVAILGVFGITPLHEAYRMIDWRLLVTVAGMTAFGLAMYQTGAADFLAVAILRVSVPFGVPAGLFVLGLLTVLLTQPMSNAAAAITMLPVAVASADLMQIDPRPAVVLVTLSASLSFVAPLEPALLIVYGPGRYRFVDFIRAGGPLTLVTLGLLVVLVPRFWPL</sequence>